<evidence type="ECO:0000256" key="18">
    <source>
        <dbReference type="ARBA" id="ARBA00023319"/>
    </source>
</evidence>
<reference evidence="27" key="2">
    <citation type="submission" date="2025-08" db="UniProtKB">
        <authorList>
            <consortium name="Ensembl"/>
        </authorList>
    </citation>
    <scope>IDENTIFICATION</scope>
</reference>
<keyword evidence="6" id="KW-0597">Phosphoprotein</keyword>
<dbReference type="InterPro" id="IPR003598">
    <property type="entry name" value="Ig_sub2"/>
</dbReference>
<dbReference type="GO" id="GO:0098632">
    <property type="term" value="F:cell-cell adhesion mediator activity"/>
    <property type="evidence" value="ECO:0007669"/>
    <property type="project" value="TreeGrafter"/>
</dbReference>
<keyword evidence="13 23" id="KW-1133">Transmembrane helix</keyword>
<evidence type="ECO:0000256" key="10">
    <source>
        <dbReference type="ARBA" id="ARBA00022782"/>
    </source>
</evidence>
<keyword evidence="28" id="KW-1185">Reference proteome</keyword>
<evidence type="ECO:0000256" key="5">
    <source>
        <dbReference type="ARBA" id="ARBA00022475"/>
    </source>
</evidence>
<dbReference type="PROSITE" id="PS50853">
    <property type="entry name" value="FN3"/>
    <property type="match status" value="3"/>
</dbReference>
<dbReference type="InterPro" id="IPR003599">
    <property type="entry name" value="Ig_sub"/>
</dbReference>
<comment type="subcellular location">
    <subcellularLocation>
        <location evidence="1">Cell membrane</location>
        <topology evidence="1">Single-pass type I membrane protein</topology>
    </subcellularLocation>
    <subcellularLocation>
        <location evidence="2">Cell projection</location>
        <location evidence="2">Growth cone</location>
    </subcellularLocation>
</comment>
<feature type="domain" description="Fibronectin type-III" evidence="26">
    <location>
        <begin position="617"/>
        <end position="712"/>
    </location>
</feature>
<dbReference type="InterPro" id="IPR036116">
    <property type="entry name" value="FN3_sf"/>
</dbReference>
<feature type="domain" description="Ig-like" evidence="25">
    <location>
        <begin position="425"/>
        <end position="512"/>
    </location>
</feature>
<dbReference type="FunFam" id="2.60.40.10:FF:000367">
    <property type="entry name" value="Neural cell adhesion molecule L1-like protein"/>
    <property type="match status" value="1"/>
</dbReference>
<keyword evidence="18" id="KW-0393">Immunoglobulin domain</keyword>
<keyword evidence="5" id="KW-1003">Cell membrane</keyword>
<evidence type="ECO:0000256" key="7">
    <source>
        <dbReference type="ARBA" id="ARBA00022692"/>
    </source>
</evidence>
<feature type="domain" description="Ig-like" evidence="25">
    <location>
        <begin position="238"/>
        <end position="320"/>
    </location>
</feature>
<keyword evidence="12" id="KW-0524">Neurogenesis</keyword>
<keyword evidence="10" id="KW-0221">Differentiation</keyword>
<dbReference type="CDD" id="cd00063">
    <property type="entry name" value="FN3"/>
    <property type="match status" value="4"/>
</dbReference>
<dbReference type="SUPFAM" id="SSF49265">
    <property type="entry name" value="Fibronectin type III"/>
    <property type="match status" value="2"/>
</dbReference>
<evidence type="ECO:0000256" key="1">
    <source>
        <dbReference type="ARBA" id="ARBA00004251"/>
    </source>
</evidence>
<dbReference type="SMART" id="SM00409">
    <property type="entry name" value="IG"/>
    <property type="match status" value="6"/>
</dbReference>
<accession>A0A674NQM3</accession>
<comment type="subunit">
    <text evidence="20">Interacts with SHTN1; the interaction occurs in axonal growth cones. Interacts with isoform 2 of BSG.</text>
</comment>
<dbReference type="PANTHER" id="PTHR44170:SF45">
    <property type="entry name" value="NEURAL CELL ADHESION MOLECULE L1-LIKE PROTEIN ISOFORM X1"/>
    <property type="match status" value="1"/>
</dbReference>
<dbReference type="FunFam" id="2.60.40.10:FF:000057">
    <property type="entry name" value="neural cell adhesion molecule L1"/>
    <property type="match status" value="1"/>
</dbReference>
<dbReference type="Gene3D" id="2.60.40.10">
    <property type="entry name" value="Immunoglobulins"/>
    <property type="match status" value="10"/>
</dbReference>
<dbReference type="GeneTree" id="ENSGT00940000165371"/>
<evidence type="ECO:0000256" key="6">
    <source>
        <dbReference type="ARBA" id="ARBA00022553"/>
    </source>
</evidence>
<dbReference type="FunFam" id="2.60.40.10:FF:000038">
    <property type="entry name" value="Neuronal cell adhesion molecule"/>
    <property type="match status" value="1"/>
</dbReference>
<feature type="domain" description="Ig-like" evidence="25">
    <location>
        <begin position="36"/>
        <end position="127"/>
    </location>
</feature>
<evidence type="ECO:0000313" key="27">
    <source>
        <dbReference type="Ensembl" id="ENSTRUP00000075678.1"/>
    </source>
</evidence>
<keyword evidence="14 23" id="KW-0472">Membrane</keyword>
<dbReference type="InterPro" id="IPR026966">
    <property type="entry name" value="Neurofascin/L1/NrCAM_C"/>
</dbReference>
<dbReference type="AlphaFoldDB" id="A0A674NQM3"/>
<dbReference type="PROSITE" id="PS50835">
    <property type="entry name" value="IG_LIKE"/>
    <property type="match status" value="6"/>
</dbReference>
<dbReference type="FunFam" id="2.60.40.10:FF:000005">
    <property type="entry name" value="Neuronal cell adhesion molecule"/>
    <property type="match status" value="1"/>
</dbReference>
<dbReference type="GO" id="GO:0007411">
    <property type="term" value="P:axon guidance"/>
    <property type="evidence" value="ECO:0007669"/>
    <property type="project" value="TreeGrafter"/>
</dbReference>
<dbReference type="SUPFAM" id="SSF48726">
    <property type="entry name" value="Immunoglobulin"/>
    <property type="match status" value="6"/>
</dbReference>
<dbReference type="GO" id="GO:0009986">
    <property type="term" value="C:cell surface"/>
    <property type="evidence" value="ECO:0007669"/>
    <property type="project" value="UniProtKB-ARBA"/>
</dbReference>
<evidence type="ECO:0000256" key="20">
    <source>
        <dbReference type="ARBA" id="ARBA00063896"/>
    </source>
</evidence>
<evidence type="ECO:0000256" key="12">
    <source>
        <dbReference type="ARBA" id="ARBA00022902"/>
    </source>
</evidence>
<evidence type="ECO:0000256" key="3">
    <source>
        <dbReference type="ARBA" id="ARBA00008588"/>
    </source>
</evidence>
<sequence length="1169" mass="129709">MTAALGVITCVCALHLAAALDIPLEVLDHVNIEQLPTITAQASSSLIAFPFDENFPMMCEAKGNPEPEFRWTKNGQQFDPSLDPRLITEGNSGTFVIPNNGNLTEYQGIYRCFASNRLGTAISREIEFIVPNVPKFPKETIEPVVVEEGQPFILNCNPPDGIPPLQIYWMTLSLQHIEQDERVSMGLNGDLYFSHAVDKDSRRDYCCFAAFPRIRTIVQKTAMSVIVKTTNAILQRRPSIMTPPGVKSETQLVKGEELILECIAAGFPTPQVEWVKMGQHLPTKAKMESHGKLLIVPDVEQEDGGKYMCKAKNTVGEAVHYFTVIVEEPPEWVSEPESQLSMIGSDVLIKCSASGTPQPAVTWRVNGAPLQGQSHSSLTYMLLVLGDTIVLHNTKASDSAVYQCEASNRHGTLLSNANIMIMNLPPMILTQDDEDYSAVEGKGVMMHCKVFSSPPSAITWYVCRFFLSPSDQFSVHDNGTLEIYSAEKEDSGPYTCFAKNTEGSSAINVMLSVKGNPTRIMEPPEDLRILKGTTAQFSCLAEYDKSFSDDFEILWEKDDKEIAFNYTENSRYFIEDGILQIVNVSHRDQGVYTCLARTPMDGDKAAALLLVLDVPDAPQYLVLSEHKSQSVKLKWIPGDDHNSSTTEFIIQYEESQWEPGNWKELLRVPGNHNSAILKLHGHVDYCFRVSGVNAVGRGPPSQPTERYRTPPAAPDKNPENIKIESHMPQEMNINWEPLLPIEHNGPGLEYKVSYRRQDVEEDWQEHIVKRHSFVVKNTPTFVPYEIKIQARNHQGWGPEPRIKTGYSGEDFPSAAPDDVAVEVINSSVVKVSWMRVHKDKLHGHLGGYRKNHGNKETLTFPGDRNHALVPELTPFSEYSLIVMTFNGRGNGPGSHPVNFKTPEGGRIRHTVSVAWAPPLEPNGILTGYLLEYQLINDTEAGPVQTVDISNPSTTKWIFRDLEPVSKYQFDLRSCTTVGCGAIVSVECTTTLETSDALTPPAASDGLCSIANIQSGVLMKRPRYVKVTRLCFSSGSASIHEGISTQGWFIGLMCAVALLTLIVLIACFVNRNKGGKYSVKEKEDLHPDVESQGMNDDTFCEYSDNDEKPLKGSQRSLSREIKAADSGDSLVDYGDEDVQFNEDGSFIGEYAGRKEKRASSEIKATVQTPA</sequence>
<dbReference type="FunFam" id="2.60.40.10:FF:000028">
    <property type="entry name" value="Neuronal cell adhesion molecule"/>
    <property type="match status" value="1"/>
</dbReference>
<dbReference type="InterPro" id="IPR007110">
    <property type="entry name" value="Ig-like_dom"/>
</dbReference>
<evidence type="ECO:0000256" key="15">
    <source>
        <dbReference type="ARBA" id="ARBA00023157"/>
    </source>
</evidence>
<dbReference type="Proteomes" id="UP000005226">
    <property type="component" value="Chromosome 19"/>
</dbReference>
<evidence type="ECO:0000256" key="24">
    <source>
        <dbReference type="SAM" id="SignalP"/>
    </source>
</evidence>
<comment type="similarity">
    <text evidence="3">Belongs to the immunoglobulin superfamily. L1/neurofascin/NgCAM family.</text>
</comment>
<dbReference type="Pfam" id="PF00041">
    <property type="entry name" value="fn3"/>
    <property type="match status" value="4"/>
</dbReference>
<evidence type="ECO:0000256" key="8">
    <source>
        <dbReference type="ARBA" id="ARBA00022729"/>
    </source>
</evidence>
<feature type="region of interest" description="Disordered" evidence="22">
    <location>
        <begin position="1083"/>
        <end position="1117"/>
    </location>
</feature>
<keyword evidence="8 24" id="KW-0732">Signal</keyword>
<feature type="transmembrane region" description="Helical" evidence="23">
    <location>
        <begin position="1047"/>
        <end position="1068"/>
    </location>
</feature>
<evidence type="ECO:0000256" key="14">
    <source>
        <dbReference type="ARBA" id="ARBA00023136"/>
    </source>
</evidence>
<dbReference type="Pfam" id="PF07679">
    <property type="entry name" value="I-set"/>
    <property type="match status" value="2"/>
</dbReference>
<evidence type="ECO:0000256" key="21">
    <source>
        <dbReference type="ARBA" id="ARBA00074488"/>
    </source>
</evidence>
<feature type="domain" description="Fibronectin type-III" evidence="26">
    <location>
        <begin position="717"/>
        <end position="810"/>
    </location>
</feature>
<keyword evidence="7 23" id="KW-0812">Transmembrane</keyword>
<feature type="signal peptide" evidence="24">
    <location>
        <begin position="1"/>
        <end position="19"/>
    </location>
</feature>
<dbReference type="InterPro" id="IPR013098">
    <property type="entry name" value="Ig_I-set"/>
</dbReference>
<comment type="function">
    <text evidence="19">Neural cell adhesion molecule involved in the dynamics of cell adhesion and in the generation of transmembrane signals at tyrosine kinase receptors. During brain development, critical in multiple processes, including neuronal migration, axonal growth and fasciculation, and synaptogenesis. In the mature brain, plays a role in the dynamics of neuronal structure and function, including synaptic plasticity.</text>
</comment>
<dbReference type="SMART" id="SM00060">
    <property type="entry name" value="FN3"/>
    <property type="match status" value="4"/>
</dbReference>
<keyword evidence="16" id="KW-0325">Glycoprotein</keyword>
<evidence type="ECO:0000256" key="13">
    <source>
        <dbReference type="ARBA" id="ARBA00022989"/>
    </source>
</evidence>
<evidence type="ECO:0000313" key="28">
    <source>
        <dbReference type="Proteomes" id="UP000005226"/>
    </source>
</evidence>
<dbReference type="Pfam" id="PF13927">
    <property type="entry name" value="Ig_3"/>
    <property type="match status" value="3"/>
</dbReference>
<dbReference type="SMART" id="SM00408">
    <property type="entry name" value="IGc2"/>
    <property type="match status" value="5"/>
</dbReference>
<reference evidence="27" key="3">
    <citation type="submission" date="2025-09" db="UniProtKB">
        <authorList>
            <consortium name="Ensembl"/>
        </authorList>
    </citation>
    <scope>IDENTIFICATION</scope>
</reference>
<feature type="domain" description="Ig-like" evidence="25">
    <location>
        <begin position="517"/>
        <end position="596"/>
    </location>
</feature>
<dbReference type="InterPro" id="IPR036179">
    <property type="entry name" value="Ig-like_dom_sf"/>
</dbReference>
<evidence type="ECO:0000256" key="9">
    <source>
        <dbReference type="ARBA" id="ARBA00022737"/>
    </source>
</evidence>
<keyword evidence="17" id="KW-0966">Cell projection</keyword>
<dbReference type="Pfam" id="PF13882">
    <property type="entry name" value="Bravo_FIGEY"/>
    <property type="match status" value="1"/>
</dbReference>
<dbReference type="GO" id="GO:0007420">
    <property type="term" value="P:brain development"/>
    <property type="evidence" value="ECO:0007669"/>
    <property type="project" value="TreeGrafter"/>
</dbReference>
<evidence type="ECO:0000256" key="19">
    <source>
        <dbReference type="ARBA" id="ARBA00060042"/>
    </source>
</evidence>
<dbReference type="InterPro" id="IPR003961">
    <property type="entry name" value="FN3_dom"/>
</dbReference>
<keyword evidence="4" id="KW-0217">Developmental protein</keyword>
<proteinExistence type="inferred from homology"/>
<name>A0A674NQM3_TAKRU</name>
<feature type="region of interest" description="Disordered" evidence="22">
    <location>
        <begin position="697"/>
        <end position="720"/>
    </location>
</feature>
<dbReference type="PANTHER" id="PTHR44170">
    <property type="entry name" value="PROTEIN SIDEKICK"/>
    <property type="match status" value="1"/>
</dbReference>
<feature type="domain" description="Ig-like" evidence="25">
    <location>
        <begin position="330"/>
        <end position="420"/>
    </location>
</feature>
<feature type="domain" description="Ig-like" evidence="25">
    <location>
        <begin position="131"/>
        <end position="224"/>
    </location>
</feature>
<dbReference type="GO" id="GO:0030426">
    <property type="term" value="C:growth cone"/>
    <property type="evidence" value="ECO:0007669"/>
    <property type="project" value="UniProtKB-SubCell"/>
</dbReference>
<protein>
    <recommendedName>
        <fullName evidence="21">Neural cell adhesion molecule L1</fullName>
    </recommendedName>
</protein>
<evidence type="ECO:0000256" key="11">
    <source>
        <dbReference type="ARBA" id="ARBA00022889"/>
    </source>
</evidence>
<reference evidence="27 28" key="1">
    <citation type="journal article" date="2011" name="Genome Biol. Evol.">
        <title>Integration of the genetic map and genome assembly of fugu facilitates insights into distinct features of genome evolution in teleosts and mammals.</title>
        <authorList>
            <person name="Kai W."/>
            <person name="Kikuchi K."/>
            <person name="Tohari S."/>
            <person name="Chew A.K."/>
            <person name="Tay A."/>
            <person name="Fujiwara A."/>
            <person name="Hosoya S."/>
            <person name="Suetake H."/>
            <person name="Naruse K."/>
            <person name="Brenner S."/>
            <person name="Suzuki Y."/>
            <person name="Venkatesh B."/>
        </authorList>
    </citation>
    <scope>NUCLEOTIDE SEQUENCE [LARGE SCALE GENOMIC DNA]</scope>
</reference>
<evidence type="ECO:0000256" key="17">
    <source>
        <dbReference type="ARBA" id="ARBA00023273"/>
    </source>
</evidence>
<feature type="domain" description="Fibronectin type-III" evidence="26">
    <location>
        <begin position="895"/>
        <end position="993"/>
    </location>
</feature>
<keyword evidence="11" id="KW-0130">Cell adhesion</keyword>
<gene>
    <name evidence="27" type="primary">chl1b</name>
</gene>
<evidence type="ECO:0000259" key="26">
    <source>
        <dbReference type="PROSITE" id="PS50853"/>
    </source>
</evidence>
<dbReference type="InterPro" id="IPR013783">
    <property type="entry name" value="Ig-like_fold"/>
</dbReference>
<keyword evidence="9" id="KW-0677">Repeat</keyword>
<keyword evidence="15" id="KW-1015">Disulfide bond</keyword>
<dbReference type="FunFam" id="2.60.40.10:FF:000063">
    <property type="entry name" value="neural cell adhesion molecule L1"/>
    <property type="match status" value="1"/>
</dbReference>
<organism evidence="27 28">
    <name type="scientific">Takifugu rubripes</name>
    <name type="common">Japanese pufferfish</name>
    <name type="synonym">Fugu rubripes</name>
    <dbReference type="NCBI Taxonomy" id="31033"/>
    <lineage>
        <taxon>Eukaryota</taxon>
        <taxon>Metazoa</taxon>
        <taxon>Chordata</taxon>
        <taxon>Craniata</taxon>
        <taxon>Vertebrata</taxon>
        <taxon>Euteleostomi</taxon>
        <taxon>Actinopterygii</taxon>
        <taxon>Neopterygii</taxon>
        <taxon>Teleostei</taxon>
        <taxon>Neoteleostei</taxon>
        <taxon>Acanthomorphata</taxon>
        <taxon>Eupercaria</taxon>
        <taxon>Tetraodontiformes</taxon>
        <taxon>Tetradontoidea</taxon>
        <taxon>Tetraodontidae</taxon>
        <taxon>Takifugu</taxon>
    </lineage>
</organism>
<dbReference type="Ensembl" id="ENSTRUT00000079603.1">
    <property type="protein sequence ID" value="ENSTRUP00000075678.1"/>
    <property type="gene ID" value="ENSTRUG00000010466.3"/>
</dbReference>
<evidence type="ECO:0000256" key="4">
    <source>
        <dbReference type="ARBA" id="ARBA00022473"/>
    </source>
</evidence>
<dbReference type="GO" id="GO:0005886">
    <property type="term" value="C:plasma membrane"/>
    <property type="evidence" value="ECO:0007669"/>
    <property type="project" value="UniProtKB-SubCell"/>
</dbReference>
<feature type="chain" id="PRO_5025533725" description="Neural cell adhesion molecule L1" evidence="24">
    <location>
        <begin position="20"/>
        <end position="1169"/>
    </location>
</feature>
<evidence type="ECO:0000256" key="16">
    <source>
        <dbReference type="ARBA" id="ARBA00023180"/>
    </source>
</evidence>
<evidence type="ECO:0000256" key="22">
    <source>
        <dbReference type="SAM" id="MobiDB-lite"/>
    </source>
</evidence>
<evidence type="ECO:0000256" key="2">
    <source>
        <dbReference type="ARBA" id="ARBA00004624"/>
    </source>
</evidence>
<evidence type="ECO:0000256" key="23">
    <source>
        <dbReference type="SAM" id="Phobius"/>
    </source>
</evidence>
<evidence type="ECO:0000259" key="25">
    <source>
        <dbReference type="PROSITE" id="PS50835"/>
    </source>
</evidence>